<sequence length="551" mass="62734">MAASISQQLEDLLNPLPSFLDPEDDQNEETKAKVIEKFDEGGDDDELLSGHLRMRSAAILADGDRRYRGKATTRKDLQKELDGSADDDDDEENGMLDKYMECIKGDDEEEDEDDNDDEEDDEDEEEQGDDEEDLNGDDSSHMSSLVSKMKVTDFMKLTEGMDDLGDNDEEEESAASEGESEEGSEEDEEEETALRTFSKEKVDEEVEKGKAVKNQLALWDLMLERRIKIQKALVMANQLPQPQTFPEFKSRGGAEYAEALKNSHKALKALQRSLLELQDLLLYQNPETRAISQGKTWGTSSSAKDDKEINSEDDMENGDDSQEQEQEAVRSGPPKRKLEMAEYPNFMAKRFAAFLPYRDATLQKWYDKTRLTTGKSKKGFGAFDRNILTQVEQVLMDKERLVRRTQTRRSEYRVVGKPEPITPEIDSSITEGEAAELALKANVHLKDLDEEIFDDDDFYHQQLRELIERKTSATDPNDQVAMGKQWLAIQKLRSKIKKKVDTKASKGRKIRFHIHSKLMNFMASIDNSSMSDDARSELFRSLFANGPVMAH</sequence>
<feature type="compositionally biased region" description="Acidic residues" evidence="2">
    <location>
        <begin position="311"/>
        <end position="326"/>
    </location>
</feature>
<feature type="domain" description="AATF leucine zipper-containing" evidence="4">
    <location>
        <begin position="205"/>
        <end position="368"/>
    </location>
</feature>
<reference evidence="5" key="2">
    <citation type="submission" date="2025-09" db="UniProtKB">
        <authorList>
            <consortium name="Ensembl"/>
        </authorList>
    </citation>
    <scope>IDENTIFICATION</scope>
</reference>
<reference evidence="5" key="1">
    <citation type="submission" date="2025-08" db="UniProtKB">
        <authorList>
            <consortium name="Ensembl"/>
        </authorList>
    </citation>
    <scope>IDENTIFICATION</scope>
</reference>
<proteinExistence type="inferred from homology"/>
<dbReference type="AlphaFoldDB" id="A0A671PBS4"/>
<feature type="region of interest" description="Disordered" evidence="2">
    <location>
        <begin position="292"/>
        <end position="337"/>
    </location>
</feature>
<feature type="region of interest" description="Disordered" evidence="2">
    <location>
        <begin position="1"/>
        <end position="28"/>
    </location>
</feature>
<evidence type="ECO:0000256" key="2">
    <source>
        <dbReference type="SAM" id="MobiDB-lite"/>
    </source>
</evidence>
<keyword evidence="6" id="KW-1185">Reference proteome</keyword>
<dbReference type="RefSeq" id="XP_016350450.1">
    <property type="nucleotide sequence ID" value="XM_016494964.1"/>
</dbReference>
<dbReference type="GO" id="GO:0006357">
    <property type="term" value="P:regulation of transcription by RNA polymerase II"/>
    <property type="evidence" value="ECO:0007669"/>
    <property type="project" value="TreeGrafter"/>
</dbReference>
<feature type="compositionally biased region" description="Acidic residues" evidence="2">
    <location>
        <begin position="160"/>
        <end position="191"/>
    </location>
</feature>
<organism evidence="5 6">
    <name type="scientific">Sinocyclocheilus anshuiensis</name>
    <dbReference type="NCBI Taxonomy" id="1608454"/>
    <lineage>
        <taxon>Eukaryota</taxon>
        <taxon>Metazoa</taxon>
        <taxon>Chordata</taxon>
        <taxon>Craniata</taxon>
        <taxon>Vertebrata</taxon>
        <taxon>Euteleostomi</taxon>
        <taxon>Actinopterygii</taxon>
        <taxon>Neopterygii</taxon>
        <taxon>Teleostei</taxon>
        <taxon>Ostariophysi</taxon>
        <taxon>Cypriniformes</taxon>
        <taxon>Cyprinidae</taxon>
        <taxon>Cyprininae</taxon>
        <taxon>Sinocyclocheilus</taxon>
    </lineage>
</organism>
<feature type="region of interest" description="Disordered" evidence="2">
    <location>
        <begin position="64"/>
        <end position="209"/>
    </location>
</feature>
<dbReference type="InterPro" id="IPR012617">
    <property type="entry name" value="AATF_C"/>
</dbReference>
<protein>
    <submittedName>
        <fullName evidence="5">Protein AATF-like</fullName>
    </submittedName>
</protein>
<feature type="compositionally biased region" description="Acidic residues" evidence="2">
    <location>
        <begin position="83"/>
        <end position="94"/>
    </location>
</feature>
<accession>A0A671PBS4</accession>
<feature type="compositionally biased region" description="Basic and acidic residues" evidence="2">
    <location>
        <begin position="197"/>
        <end position="209"/>
    </location>
</feature>
<dbReference type="GeneID" id="107695156"/>
<dbReference type="PANTHER" id="PTHR15565">
    <property type="entry name" value="AATF PROTEIN APOPTOSIS ANTAGONIZING TRANSCRIPTION FACTOR"/>
    <property type="match status" value="1"/>
</dbReference>
<dbReference type="InterPro" id="IPR039223">
    <property type="entry name" value="AATF/Bfr2"/>
</dbReference>
<evidence type="ECO:0000259" key="3">
    <source>
        <dbReference type="Pfam" id="PF08164"/>
    </source>
</evidence>
<dbReference type="Proteomes" id="UP000472260">
    <property type="component" value="Unassembled WGS sequence"/>
</dbReference>
<dbReference type="InterPro" id="IPR025160">
    <property type="entry name" value="AATF"/>
</dbReference>
<name>A0A671PBS4_9TELE</name>
<evidence type="ECO:0000259" key="4">
    <source>
        <dbReference type="Pfam" id="PF13339"/>
    </source>
</evidence>
<feature type="domain" description="Apoptosis-antagonizing transcription factor C-terminal" evidence="3">
    <location>
        <begin position="459"/>
        <end position="543"/>
    </location>
</feature>
<dbReference type="Pfam" id="PF08164">
    <property type="entry name" value="TRAUB"/>
    <property type="match status" value="1"/>
</dbReference>
<dbReference type="Pfam" id="PF13339">
    <property type="entry name" value="AATF-Che1"/>
    <property type="match status" value="1"/>
</dbReference>
<dbReference type="KEGG" id="sanh:107695156"/>
<feature type="compositionally biased region" description="Acidic residues" evidence="2">
    <location>
        <begin position="106"/>
        <end position="136"/>
    </location>
</feature>
<dbReference type="OrthoDB" id="5783963at2759"/>
<dbReference type="Ensembl" id="ENSSANT00000059806.1">
    <property type="protein sequence ID" value="ENSSANP00000056201.1"/>
    <property type="gene ID" value="ENSSANG00000028131.1"/>
</dbReference>
<comment type="similarity">
    <text evidence="1">Belongs to the AATF family.</text>
</comment>
<evidence type="ECO:0000256" key="1">
    <source>
        <dbReference type="ARBA" id="ARBA00008966"/>
    </source>
</evidence>
<feature type="compositionally biased region" description="Basic and acidic residues" evidence="2">
    <location>
        <begin position="73"/>
        <end position="82"/>
    </location>
</feature>
<gene>
    <name evidence="5" type="primary">LOC107695156</name>
</gene>
<feature type="compositionally biased region" description="Polar residues" evidence="2">
    <location>
        <begin position="292"/>
        <end position="302"/>
    </location>
</feature>
<dbReference type="GO" id="GO:0005730">
    <property type="term" value="C:nucleolus"/>
    <property type="evidence" value="ECO:0007669"/>
    <property type="project" value="TreeGrafter"/>
</dbReference>
<evidence type="ECO:0000313" key="5">
    <source>
        <dbReference type="Ensembl" id="ENSSANP00000056201.1"/>
    </source>
</evidence>
<dbReference type="PANTHER" id="PTHR15565:SF0">
    <property type="entry name" value="PROTEIN AATF"/>
    <property type="match status" value="1"/>
</dbReference>
<evidence type="ECO:0000313" key="6">
    <source>
        <dbReference type="Proteomes" id="UP000472260"/>
    </source>
</evidence>